<proteinExistence type="predicted"/>
<name>A0A813A991_9DINO</name>
<dbReference type="OrthoDB" id="10250354at2759"/>
<organism evidence="3 4">
    <name type="scientific">Symbiodinium necroappetens</name>
    <dbReference type="NCBI Taxonomy" id="1628268"/>
    <lineage>
        <taxon>Eukaryota</taxon>
        <taxon>Sar</taxon>
        <taxon>Alveolata</taxon>
        <taxon>Dinophyceae</taxon>
        <taxon>Suessiales</taxon>
        <taxon>Symbiodiniaceae</taxon>
        <taxon>Symbiodinium</taxon>
    </lineage>
</organism>
<dbReference type="SMART" id="SM00271">
    <property type="entry name" value="DnaJ"/>
    <property type="match status" value="1"/>
</dbReference>
<dbReference type="InterPro" id="IPR036249">
    <property type="entry name" value="Thioredoxin-like_sf"/>
</dbReference>
<dbReference type="InterPro" id="IPR018253">
    <property type="entry name" value="DnaJ_domain_CS"/>
</dbReference>
<dbReference type="PROSITE" id="PS50076">
    <property type="entry name" value="DNAJ_2"/>
    <property type="match status" value="1"/>
</dbReference>
<dbReference type="Gene3D" id="3.40.30.10">
    <property type="entry name" value="Glutaredoxin"/>
    <property type="match status" value="1"/>
</dbReference>
<dbReference type="PANTHER" id="PTHR43096:SF10">
    <property type="entry name" value="CHAPERONE PROTEIN DNAJ A6, CHLOROPLASTIC"/>
    <property type="match status" value="1"/>
</dbReference>
<sequence length="391" mass="42623">MASSVPVDFSSGDHYAVLGVPRTASEADIAKAYRSLALRYHPDKNRDKVKDAEVGFKRISEAYSVLRDPQKRAEYDRTGGTRSYVSYDEAEQMWRQFSGQDGEEAPEDARANNPELQSRRKVMAIVLVIGVFLLAPNLLIQVLPGLTAAVVGIALLTRRENASKWAWCALALLLASYVAPWALRMRSSFEPMRGAQLQGLGETEPPVPVGTPNSGEEVILSDGQFLRVADPAHRNGPVSEGWQQRMLAEMTDAVKKGQEQVLMVFSREGCPWCQRQLPVLRATIAKRSGFGASDAAEAQPAFLAPSGTAAVGMAPPPAKGLASAPLRVFIFYAEEFPYVAQTFKVEAFPTHVAWGRPGVPPLAAQGFLDEQSLEQLLQEVALAEVEEEQSG</sequence>
<dbReference type="PRINTS" id="PR00625">
    <property type="entry name" value="JDOMAIN"/>
</dbReference>
<protein>
    <submittedName>
        <fullName evidence="3">DnaJ protein</fullName>
    </submittedName>
</protein>
<dbReference type="InterPro" id="IPR001623">
    <property type="entry name" value="DnaJ_domain"/>
</dbReference>
<feature type="transmembrane region" description="Helical" evidence="1">
    <location>
        <begin position="164"/>
        <end position="183"/>
    </location>
</feature>
<dbReference type="GO" id="GO:0005737">
    <property type="term" value="C:cytoplasm"/>
    <property type="evidence" value="ECO:0007669"/>
    <property type="project" value="TreeGrafter"/>
</dbReference>
<dbReference type="GO" id="GO:0051082">
    <property type="term" value="F:unfolded protein binding"/>
    <property type="evidence" value="ECO:0007669"/>
    <property type="project" value="TreeGrafter"/>
</dbReference>
<dbReference type="CDD" id="cd06257">
    <property type="entry name" value="DnaJ"/>
    <property type="match status" value="1"/>
</dbReference>
<dbReference type="Gene3D" id="1.10.287.110">
    <property type="entry name" value="DnaJ domain"/>
    <property type="match status" value="1"/>
</dbReference>
<evidence type="ECO:0000313" key="3">
    <source>
        <dbReference type="EMBL" id="CAE7860324.1"/>
    </source>
</evidence>
<keyword evidence="1" id="KW-0472">Membrane</keyword>
<dbReference type="Proteomes" id="UP000601435">
    <property type="component" value="Unassembled WGS sequence"/>
</dbReference>
<keyword evidence="4" id="KW-1185">Reference proteome</keyword>
<dbReference type="GO" id="GO:0042026">
    <property type="term" value="P:protein refolding"/>
    <property type="evidence" value="ECO:0007669"/>
    <property type="project" value="TreeGrafter"/>
</dbReference>
<evidence type="ECO:0000256" key="1">
    <source>
        <dbReference type="SAM" id="Phobius"/>
    </source>
</evidence>
<evidence type="ECO:0000313" key="4">
    <source>
        <dbReference type="Proteomes" id="UP000601435"/>
    </source>
</evidence>
<dbReference type="PANTHER" id="PTHR43096">
    <property type="entry name" value="DNAJ HOMOLOG 1, MITOCHONDRIAL-RELATED"/>
    <property type="match status" value="1"/>
</dbReference>
<dbReference type="PROSITE" id="PS00636">
    <property type="entry name" value="DNAJ_1"/>
    <property type="match status" value="1"/>
</dbReference>
<keyword evidence="1" id="KW-1133">Transmembrane helix</keyword>
<dbReference type="SUPFAM" id="SSF46565">
    <property type="entry name" value="Chaperone J-domain"/>
    <property type="match status" value="1"/>
</dbReference>
<accession>A0A813A991</accession>
<comment type="caution">
    <text evidence="3">The sequence shown here is derived from an EMBL/GenBank/DDBJ whole genome shotgun (WGS) entry which is preliminary data.</text>
</comment>
<dbReference type="InterPro" id="IPR036869">
    <property type="entry name" value="J_dom_sf"/>
</dbReference>
<dbReference type="AlphaFoldDB" id="A0A813A991"/>
<feature type="domain" description="J" evidence="2">
    <location>
        <begin position="13"/>
        <end position="79"/>
    </location>
</feature>
<keyword evidence="1" id="KW-0812">Transmembrane</keyword>
<reference evidence="3" key="1">
    <citation type="submission" date="2021-02" db="EMBL/GenBank/DDBJ databases">
        <authorList>
            <person name="Dougan E. K."/>
            <person name="Rhodes N."/>
            <person name="Thang M."/>
            <person name="Chan C."/>
        </authorList>
    </citation>
    <scope>NUCLEOTIDE SEQUENCE</scope>
</reference>
<evidence type="ECO:0000259" key="2">
    <source>
        <dbReference type="PROSITE" id="PS50076"/>
    </source>
</evidence>
<dbReference type="Pfam" id="PF00226">
    <property type="entry name" value="DnaJ"/>
    <property type="match status" value="1"/>
</dbReference>
<dbReference type="SUPFAM" id="SSF52833">
    <property type="entry name" value="Thioredoxin-like"/>
    <property type="match status" value="1"/>
</dbReference>
<gene>
    <name evidence="3" type="primary">dnaJ</name>
    <name evidence="3" type="ORF">SNEC2469_LOCUS27220</name>
</gene>
<feature type="transmembrane region" description="Helical" evidence="1">
    <location>
        <begin position="122"/>
        <end position="144"/>
    </location>
</feature>
<dbReference type="EMBL" id="CAJNJA010056886">
    <property type="protein sequence ID" value="CAE7860324.1"/>
    <property type="molecule type" value="Genomic_DNA"/>
</dbReference>